<evidence type="ECO:0000313" key="2">
    <source>
        <dbReference type="EMBL" id="KON32583.1"/>
    </source>
</evidence>
<dbReference type="AlphaFoldDB" id="A0A0M0BVE6"/>
<organism evidence="2 3">
    <name type="scientific">miscellaneous Crenarchaeota group-1 archaeon SG8-32-1</name>
    <dbReference type="NCBI Taxonomy" id="1685124"/>
    <lineage>
        <taxon>Archaea</taxon>
        <taxon>Candidatus Bathyarchaeota</taxon>
        <taxon>MCG-1</taxon>
    </lineage>
</organism>
<feature type="domain" description="Xylose isomerase-like TIM barrel" evidence="1">
    <location>
        <begin position="30"/>
        <end position="257"/>
    </location>
</feature>
<proteinExistence type="predicted"/>
<sequence length="260" mass="29858">MVKPIIGISTLYCLSEPFVSLIEHLQHFDIKHIELPDEGLHSLNTRRVKKLKEIGETFDLDFVIHAPWAGINIATPSPILRRAVLKRLEKSIIHASKLGCSLWLFHPGSRTGLSHIYPEKDWQLNLESVRTLIHISRREEVKIAIENTPEPFPSLMKNVEEFTRFYNDLEDDIGMVLDVAHANLNNQIQAFLLQFPNKIVHMHVSDNDGVSDMHQGIGYGTVDWEHFAKLVKKANYSNVLVIESTNHIEESIQFLRKIFV</sequence>
<protein>
    <recommendedName>
        <fullName evidence="1">Xylose isomerase-like TIM barrel domain-containing protein</fullName>
    </recommendedName>
</protein>
<dbReference type="InterPro" id="IPR036237">
    <property type="entry name" value="Xyl_isomerase-like_sf"/>
</dbReference>
<dbReference type="Gene3D" id="3.20.20.150">
    <property type="entry name" value="Divalent-metal-dependent TIM barrel enzymes"/>
    <property type="match status" value="1"/>
</dbReference>
<dbReference type="PANTHER" id="PTHR12110:SF21">
    <property type="entry name" value="XYLOSE ISOMERASE-LIKE TIM BARREL DOMAIN-CONTAINING PROTEIN"/>
    <property type="match status" value="1"/>
</dbReference>
<reference evidence="2 3" key="1">
    <citation type="submission" date="2015-06" db="EMBL/GenBank/DDBJ databases">
        <title>New insights into the roles of widespread benthic archaea in carbon and nitrogen cycling.</title>
        <authorList>
            <person name="Lazar C.S."/>
            <person name="Baker B.J."/>
            <person name="Seitz K.W."/>
            <person name="Hyde A.S."/>
            <person name="Dick G.J."/>
            <person name="Hinrichs K.-U."/>
            <person name="Teske A.P."/>
        </authorList>
    </citation>
    <scope>NUCLEOTIDE SEQUENCE [LARGE SCALE GENOMIC DNA]</scope>
    <source>
        <strain evidence="2">SG8-32-1</strain>
    </source>
</reference>
<dbReference type="InterPro" id="IPR050312">
    <property type="entry name" value="IolE/XylAMocC-like"/>
</dbReference>
<dbReference type="Proteomes" id="UP000037237">
    <property type="component" value="Unassembled WGS sequence"/>
</dbReference>
<comment type="caution">
    <text evidence="2">The sequence shown here is derived from an EMBL/GenBank/DDBJ whole genome shotgun (WGS) entry which is preliminary data.</text>
</comment>
<gene>
    <name evidence="2" type="ORF">AC477_02750</name>
</gene>
<name>A0A0M0BVE6_9ARCH</name>
<dbReference type="EMBL" id="LFWU01000061">
    <property type="protein sequence ID" value="KON32583.1"/>
    <property type="molecule type" value="Genomic_DNA"/>
</dbReference>
<dbReference type="PANTHER" id="PTHR12110">
    <property type="entry name" value="HYDROXYPYRUVATE ISOMERASE"/>
    <property type="match status" value="1"/>
</dbReference>
<accession>A0A0M0BVE6</accession>
<evidence type="ECO:0000313" key="3">
    <source>
        <dbReference type="Proteomes" id="UP000037237"/>
    </source>
</evidence>
<dbReference type="InterPro" id="IPR013022">
    <property type="entry name" value="Xyl_isomerase-like_TIM-brl"/>
</dbReference>
<evidence type="ECO:0000259" key="1">
    <source>
        <dbReference type="Pfam" id="PF01261"/>
    </source>
</evidence>
<dbReference type="Pfam" id="PF01261">
    <property type="entry name" value="AP_endonuc_2"/>
    <property type="match status" value="1"/>
</dbReference>
<dbReference type="SUPFAM" id="SSF51658">
    <property type="entry name" value="Xylose isomerase-like"/>
    <property type="match status" value="1"/>
</dbReference>